<protein>
    <submittedName>
        <fullName evidence="1">Uncharacterized protein</fullName>
    </submittedName>
</protein>
<reference evidence="1" key="1">
    <citation type="submission" date="2022-11" db="EMBL/GenBank/DDBJ databases">
        <authorList>
            <person name="Morgan W.R."/>
            <person name="Tartar A."/>
        </authorList>
    </citation>
    <scope>NUCLEOTIDE SEQUENCE</scope>
    <source>
        <strain evidence="1">ARSEF 373</strain>
    </source>
</reference>
<evidence type="ECO:0000313" key="2">
    <source>
        <dbReference type="Proteomes" id="UP001146120"/>
    </source>
</evidence>
<organism evidence="1 2">
    <name type="scientific">Lagenidium giganteum</name>
    <dbReference type="NCBI Taxonomy" id="4803"/>
    <lineage>
        <taxon>Eukaryota</taxon>
        <taxon>Sar</taxon>
        <taxon>Stramenopiles</taxon>
        <taxon>Oomycota</taxon>
        <taxon>Peronosporomycetes</taxon>
        <taxon>Pythiales</taxon>
        <taxon>Pythiaceae</taxon>
    </lineage>
</organism>
<dbReference type="EMBL" id="DAKRPA010000161">
    <property type="protein sequence ID" value="DAZ96641.1"/>
    <property type="molecule type" value="Genomic_DNA"/>
</dbReference>
<proteinExistence type="predicted"/>
<name>A0AAV2YSD9_9STRA</name>
<gene>
    <name evidence="1" type="ORF">N0F65_005820</name>
</gene>
<comment type="caution">
    <text evidence="1">The sequence shown here is derived from an EMBL/GenBank/DDBJ whole genome shotgun (WGS) entry which is preliminary data.</text>
</comment>
<keyword evidence="2" id="KW-1185">Reference proteome</keyword>
<accession>A0AAV2YSD9</accession>
<feature type="non-terminal residue" evidence="1">
    <location>
        <position position="1"/>
    </location>
</feature>
<dbReference type="AlphaFoldDB" id="A0AAV2YSD9"/>
<dbReference type="Proteomes" id="UP001146120">
    <property type="component" value="Unassembled WGS sequence"/>
</dbReference>
<evidence type="ECO:0000313" key="1">
    <source>
        <dbReference type="EMBL" id="DAZ96641.1"/>
    </source>
</evidence>
<sequence>ISVILEFGKYKEKALEEVYDQDASCCRWLYNQQSEESDIKRFLLGKFQDGDDSYIMRWGKHKNKSVKWIVENDTQYFNWMCKNEYIKNKCPSLKENLNEFTVQN</sequence>
<reference evidence="1" key="2">
    <citation type="journal article" date="2023" name="Microbiol Resour">
        <title>Decontamination and Annotation of the Draft Genome Sequence of the Oomycete Lagenidium giganteum ARSEF 373.</title>
        <authorList>
            <person name="Morgan W.R."/>
            <person name="Tartar A."/>
        </authorList>
    </citation>
    <scope>NUCLEOTIDE SEQUENCE</scope>
    <source>
        <strain evidence="1">ARSEF 373</strain>
    </source>
</reference>